<evidence type="ECO:0000256" key="5">
    <source>
        <dbReference type="ARBA" id="ARBA00022605"/>
    </source>
</evidence>
<dbReference type="InterPro" id="IPR001261">
    <property type="entry name" value="ArgE/DapE_CS"/>
</dbReference>
<dbReference type="InterPro" id="IPR010169">
    <property type="entry name" value="AcOrn-deacetyl"/>
</dbReference>
<accession>A0ABY5MD15</accession>
<keyword evidence="4" id="KW-0055">Arginine biosynthesis</keyword>
<protein>
    <submittedName>
        <fullName evidence="11">Acetylornithine deacetylase</fullName>
        <ecNumber evidence="11">3.5.1.16</ecNumber>
    </submittedName>
</protein>
<keyword evidence="6" id="KW-0479">Metal-binding</keyword>
<dbReference type="EC" id="3.5.1.16" evidence="11"/>
<dbReference type="Pfam" id="PF01546">
    <property type="entry name" value="Peptidase_M20"/>
    <property type="match status" value="1"/>
</dbReference>
<organism evidence="11 12">
    <name type="scientific">Nitratireductor thuwali</name>
    <dbReference type="NCBI Taxonomy" id="2267699"/>
    <lineage>
        <taxon>Bacteria</taxon>
        <taxon>Pseudomonadati</taxon>
        <taxon>Pseudomonadota</taxon>
        <taxon>Alphaproteobacteria</taxon>
        <taxon>Hyphomicrobiales</taxon>
        <taxon>Phyllobacteriaceae</taxon>
        <taxon>Nitratireductor</taxon>
    </lineage>
</organism>
<evidence type="ECO:0000256" key="7">
    <source>
        <dbReference type="ARBA" id="ARBA00022801"/>
    </source>
</evidence>
<keyword evidence="8" id="KW-0862">Zinc</keyword>
<evidence type="ECO:0000259" key="10">
    <source>
        <dbReference type="Pfam" id="PF07687"/>
    </source>
</evidence>
<evidence type="ECO:0000256" key="8">
    <source>
        <dbReference type="ARBA" id="ARBA00022833"/>
    </source>
</evidence>
<dbReference type="SUPFAM" id="SSF53187">
    <property type="entry name" value="Zn-dependent exopeptidases"/>
    <property type="match status" value="1"/>
</dbReference>
<proteinExistence type="inferred from homology"/>
<dbReference type="NCBIfam" id="NF005710">
    <property type="entry name" value="PRK07522.1"/>
    <property type="match status" value="1"/>
</dbReference>
<evidence type="ECO:0000256" key="9">
    <source>
        <dbReference type="ARBA" id="ARBA00023285"/>
    </source>
</evidence>
<dbReference type="InterPro" id="IPR011650">
    <property type="entry name" value="Peptidase_M20_dimer"/>
</dbReference>
<evidence type="ECO:0000256" key="4">
    <source>
        <dbReference type="ARBA" id="ARBA00022571"/>
    </source>
</evidence>
<keyword evidence="12" id="KW-1185">Reference proteome</keyword>
<dbReference type="CDD" id="cd03894">
    <property type="entry name" value="M20_ArgE"/>
    <property type="match status" value="1"/>
</dbReference>
<evidence type="ECO:0000256" key="2">
    <source>
        <dbReference type="ARBA" id="ARBA00005691"/>
    </source>
</evidence>
<dbReference type="NCBIfam" id="TIGR01892">
    <property type="entry name" value="AcOrn-deacetyl"/>
    <property type="match status" value="1"/>
</dbReference>
<keyword evidence="7 11" id="KW-0378">Hydrolase</keyword>
<dbReference type="Gene3D" id="3.40.630.10">
    <property type="entry name" value="Zn peptidases"/>
    <property type="match status" value="1"/>
</dbReference>
<dbReference type="InterPro" id="IPR036264">
    <property type="entry name" value="Bact_exopeptidase_dim_dom"/>
</dbReference>
<evidence type="ECO:0000256" key="3">
    <source>
        <dbReference type="ARBA" id="ARBA00022490"/>
    </source>
</evidence>
<gene>
    <name evidence="11" type="primary">argE</name>
    <name evidence="11" type="ORF">NTH_00400</name>
</gene>
<comment type="cofactor">
    <cofactor evidence="1">
        <name>Zn(2+)</name>
        <dbReference type="ChEBI" id="CHEBI:29105"/>
    </cofactor>
</comment>
<comment type="similarity">
    <text evidence="2">Belongs to the peptidase M20A family. ArgE subfamily.</text>
</comment>
<dbReference type="InterPro" id="IPR050072">
    <property type="entry name" value="Peptidase_M20A"/>
</dbReference>
<dbReference type="Proteomes" id="UP001342418">
    <property type="component" value="Chromosome"/>
</dbReference>
<dbReference type="PROSITE" id="PS00759">
    <property type="entry name" value="ARGE_DAPE_CPG2_2"/>
    <property type="match status" value="1"/>
</dbReference>
<evidence type="ECO:0000256" key="1">
    <source>
        <dbReference type="ARBA" id="ARBA00001947"/>
    </source>
</evidence>
<reference evidence="11 12" key="1">
    <citation type="submission" date="2018-07" db="EMBL/GenBank/DDBJ databases">
        <title>Genome sequence of Nitratireductor thuwali#1536.</title>
        <authorList>
            <person name="Michoud G."/>
            <person name="Merlino G."/>
            <person name="Sefrji F.O."/>
            <person name="Daffonchio D."/>
        </authorList>
    </citation>
    <scope>NUCLEOTIDE SEQUENCE [LARGE SCALE GENOMIC DNA]</scope>
    <source>
        <strain evidence="12">Nit1536</strain>
    </source>
</reference>
<dbReference type="RefSeq" id="WP_338528424.1">
    <property type="nucleotide sequence ID" value="NZ_CP030941.1"/>
</dbReference>
<dbReference type="GO" id="GO:0008777">
    <property type="term" value="F:acetylornithine deacetylase activity"/>
    <property type="evidence" value="ECO:0007669"/>
    <property type="project" value="UniProtKB-EC"/>
</dbReference>
<dbReference type="SUPFAM" id="SSF55031">
    <property type="entry name" value="Bacterial exopeptidase dimerisation domain"/>
    <property type="match status" value="1"/>
</dbReference>
<evidence type="ECO:0000313" key="12">
    <source>
        <dbReference type="Proteomes" id="UP001342418"/>
    </source>
</evidence>
<dbReference type="EMBL" id="CP030941">
    <property type="protein sequence ID" value="UUP15960.1"/>
    <property type="molecule type" value="Genomic_DNA"/>
</dbReference>
<name>A0ABY5MD15_9HYPH</name>
<keyword evidence="5" id="KW-0028">Amino-acid biosynthesis</keyword>
<dbReference type="PANTHER" id="PTHR43808:SF31">
    <property type="entry name" value="N-ACETYL-L-CITRULLINE DEACETYLASE"/>
    <property type="match status" value="1"/>
</dbReference>
<dbReference type="InterPro" id="IPR002933">
    <property type="entry name" value="Peptidase_M20"/>
</dbReference>
<feature type="domain" description="Peptidase M20 dimerisation" evidence="10">
    <location>
        <begin position="174"/>
        <end position="284"/>
    </location>
</feature>
<keyword evidence="3" id="KW-0963">Cytoplasm</keyword>
<sequence length="386" mass="41659">MATLARARDILAELVGFPTISADSNLELIAYASALMSEVGARISIMRDESGTKANLFATLGPEGDGGIVLSGHSDVVPVVGQNWSSDPFVLREADGRLYGRGTCDMKGFIACCLAKAPDFTALDLKRPLHFAFTYDEEVGCLGARTLVSELERMDLRPSAAIIGEPTLMRIIEGHKGCYEYTTEFRGRAGHASDPDRGVNAIEYAVRYISRLMALSEELKERAPKSNRFSPPWTTLQVGRFDGGSARNVIASHASVEWEMRPVADADAAFVKNNIKAYVDEVLRPAMQAVHADADIVTHVIGEVEGLEPAAQSEARRIVSELTGLSEAEVVAFGTEAGLFQTAGISAVICGPGSIEQAHKPDEFISLEQLEACLGMLDRLSDQLVR</sequence>
<dbReference type="Pfam" id="PF07687">
    <property type="entry name" value="M20_dimer"/>
    <property type="match status" value="1"/>
</dbReference>
<keyword evidence="9" id="KW-0170">Cobalt</keyword>
<dbReference type="PANTHER" id="PTHR43808">
    <property type="entry name" value="ACETYLORNITHINE DEACETYLASE"/>
    <property type="match status" value="1"/>
</dbReference>
<evidence type="ECO:0000313" key="11">
    <source>
        <dbReference type="EMBL" id="UUP15960.1"/>
    </source>
</evidence>
<dbReference type="Gene3D" id="3.30.70.360">
    <property type="match status" value="1"/>
</dbReference>
<evidence type="ECO:0000256" key="6">
    <source>
        <dbReference type="ARBA" id="ARBA00022723"/>
    </source>
</evidence>